<keyword evidence="3 7" id="KW-0812">Transmembrane</keyword>
<proteinExistence type="inferred from homology"/>
<reference evidence="9 10" key="1">
    <citation type="submission" date="2025-04" db="UniProtKB">
        <authorList>
            <consortium name="RefSeq"/>
        </authorList>
    </citation>
    <scope>IDENTIFICATION</scope>
    <source>
        <tissue evidence="9 10">Young leaves</tissue>
    </source>
</reference>
<dbReference type="AlphaFoldDB" id="A0A8B8ZKG5"/>
<gene>
    <name evidence="9 10" type="primary">LOC103713502</name>
</gene>
<evidence type="ECO:0000313" key="10">
    <source>
        <dbReference type="RefSeq" id="XP_038971959.1"/>
    </source>
</evidence>
<evidence type="ECO:0000313" key="8">
    <source>
        <dbReference type="Proteomes" id="UP000228380"/>
    </source>
</evidence>
<evidence type="ECO:0000256" key="5">
    <source>
        <dbReference type="ARBA" id="ARBA00023136"/>
    </source>
</evidence>
<dbReference type="PANTHER" id="PTHR31113">
    <property type="entry name" value="UPF0496 PROTEIN 3-RELATED"/>
    <property type="match status" value="1"/>
</dbReference>
<keyword evidence="5 7" id="KW-0472">Membrane</keyword>
<name>A0A8B8ZKG5_PHODC</name>
<dbReference type="KEGG" id="pda:103713502"/>
<sequence>MRCFDGGPRRRDRESPTPPPPPANKTETEDDDGGGNGRKRRQHQSPMSSTAQTPTVSTATSPGATINLGDEYTLAVQTNSYNEIWAKIHSGDGPATENEDVAPPSAALSPARLIARVLQPDRASIQEVLCTAPPSHLTRLVSSYFDSSESTSAACLSLRRAVDHARPLYDPISKLLELLPCTSPSPTSAGTGPGPHLTPAQCDWAFDTFFEFDRLDNPFPAPSTGFQGMRRCFSELRQQLESHLRKARRRRRLLRRATRGAAACLIGAAAGAAVAALVIATHALAALVAGPAVCLLPGDLLAGPRRRAREHMAQLDAAARGTYVLNNDLDTIERLVARLHETVESDKKLVRLGLERGRGMRHPIEEVLRQLHKNHPCFLHQLEDLDEHICLFFAAVNRARSLLLRQIHHHHHHRHSG</sequence>
<feature type="compositionally biased region" description="Polar residues" evidence="6">
    <location>
        <begin position="44"/>
        <end position="64"/>
    </location>
</feature>
<evidence type="ECO:0000256" key="3">
    <source>
        <dbReference type="ARBA" id="ARBA00022692"/>
    </source>
</evidence>
<dbReference type="OrthoDB" id="1932397at2759"/>
<dbReference type="RefSeq" id="XP_038971958.1">
    <property type="nucleotide sequence ID" value="XM_039116030.1"/>
</dbReference>
<keyword evidence="4 7" id="KW-1133">Transmembrane helix</keyword>
<feature type="transmembrane region" description="Helical" evidence="7">
    <location>
        <begin position="284"/>
        <end position="302"/>
    </location>
</feature>
<evidence type="ECO:0000256" key="1">
    <source>
        <dbReference type="ARBA" id="ARBA00004370"/>
    </source>
</evidence>
<dbReference type="GeneID" id="103713502"/>
<dbReference type="Pfam" id="PF05055">
    <property type="entry name" value="DUF677"/>
    <property type="match status" value="1"/>
</dbReference>
<evidence type="ECO:0000256" key="7">
    <source>
        <dbReference type="SAM" id="Phobius"/>
    </source>
</evidence>
<evidence type="ECO:0000256" key="6">
    <source>
        <dbReference type="SAM" id="MobiDB-lite"/>
    </source>
</evidence>
<dbReference type="GO" id="GO:0016020">
    <property type="term" value="C:membrane"/>
    <property type="evidence" value="ECO:0007669"/>
    <property type="project" value="UniProtKB-SubCell"/>
</dbReference>
<dbReference type="RefSeq" id="XP_038971959.1">
    <property type="nucleotide sequence ID" value="XM_039116031.1"/>
</dbReference>
<evidence type="ECO:0000256" key="2">
    <source>
        <dbReference type="ARBA" id="ARBA00009074"/>
    </source>
</evidence>
<dbReference type="InterPro" id="IPR007749">
    <property type="entry name" value="DUF677"/>
</dbReference>
<keyword evidence="8" id="KW-1185">Reference proteome</keyword>
<dbReference type="PANTHER" id="PTHR31113:SF5">
    <property type="entry name" value="OS04G0405700 PROTEIN"/>
    <property type="match status" value="1"/>
</dbReference>
<feature type="region of interest" description="Disordered" evidence="6">
    <location>
        <begin position="1"/>
        <end position="65"/>
    </location>
</feature>
<evidence type="ECO:0000313" key="9">
    <source>
        <dbReference type="RefSeq" id="XP_038971958.1"/>
    </source>
</evidence>
<accession>A0A8B8ZKG5</accession>
<protein>
    <submittedName>
        <fullName evidence="9 10">UPF0496 protein At3g19330-like</fullName>
    </submittedName>
</protein>
<feature type="transmembrane region" description="Helical" evidence="7">
    <location>
        <begin position="257"/>
        <end position="278"/>
    </location>
</feature>
<dbReference type="Proteomes" id="UP000228380">
    <property type="component" value="Unplaced"/>
</dbReference>
<comment type="similarity">
    <text evidence="2">Belongs to the UPF0496 family.</text>
</comment>
<comment type="subcellular location">
    <subcellularLocation>
        <location evidence="1">Membrane</location>
    </subcellularLocation>
</comment>
<organism evidence="8 9">
    <name type="scientific">Phoenix dactylifera</name>
    <name type="common">Date palm</name>
    <dbReference type="NCBI Taxonomy" id="42345"/>
    <lineage>
        <taxon>Eukaryota</taxon>
        <taxon>Viridiplantae</taxon>
        <taxon>Streptophyta</taxon>
        <taxon>Embryophyta</taxon>
        <taxon>Tracheophyta</taxon>
        <taxon>Spermatophyta</taxon>
        <taxon>Magnoliopsida</taxon>
        <taxon>Liliopsida</taxon>
        <taxon>Arecaceae</taxon>
        <taxon>Coryphoideae</taxon>
        <taxon>Phoeniceae</taxon>
        <taxon>Phoenix</taxon>
    </lineage>
</organism>
<evidence type="ECO:0000256" key="4">
    <source>
        <dbReference type="ARBA" id="ARBA00022989"/>
    </source>
</evidence>